<feature type="domain" description="SMC hinge" evidence="14">
    <location>
        <begin position="521"/>
        <end position="642"/>
    </location>
</feature>
<dbReference type="InterPro" id="IPR003395">
    <property type="entry name" value="RecF/RecN/SMC_N"/>
</dbReference>
<feature type="coiled-coil region" evidence="12">
    <location>
        <begin position="676"/>
        <end position="774"/>
    </location>
</feature>
<dbReference type="GO" id="GO:0005694">
    <property type="term" value="C:chromosome"/>
    <property type="evidence" value="ECO:0007669"/>
    <property type="project" value="InterPro"/>
</dbReference>
<evidence type="ECO:0000256" key="8">
    <source>
        <dbReference type="ARBA" id="ARBA00023067"/>
    </source>
</evidence>
<evidence type="ECO:0000256" key="7">
    <source>
        <dbReference type="ARBA" id="ARBA00023054"/>
    </source>
</evidence>
<keyword evidence="10" id="KW-0131">Cell cycle</keyword>
<evidence type="ECO:0000256" key="10">
    <source>
        <dbReference type="ARBA" id="ARBA00023306"/>
    </source>
</evidence>
<evidence type="ECO:0000256" key="5">
    <source>
        <dbReference type="ARBA" id="ARBA00022776"/>
    </source>
</evidence>
<evidence type="ECO:0000256" key="11">
    <source>
        <dbReference type="PIRNR" id="PIRNR005719"/>
    </source>
</evidence>
<comment type="subcellular location">
    <subcellularLocation>
        <location evidence="1 11">Nucleus</location>
    </subcellularLocation>
</comment>
<dbReference type="SUPFAM" id="SSF52540">
    <property type="entry name" value="P-loop containing nucleoside triphosphate hydrolases"/>
    <property type="match status" value="2"/>
</dbReference>
<organism evidence="15">
    <name type="scientific">Lichtheimia ramosa</name>
    <dbReference type="NCBI Taxonomy" id="688394"/>
    <lineage>
        <taxon>Eukaryota</taxon>
        <taxon>Fungi</taxon>
        <taxon>Fungi incertae sedis</taxon>
        <taxon>Mucoromycota</taxon>
        <taxon>Mucoromycotina</taxon>
        <taxon>Mucoromycetes</taxon>
        <taxon>Mucorales</taxon>
        <taxon>Lichtheimiaceae</taxon>
        <taxon>Lichtheimia</taxon>
    </lineage>
</organism>
<evidence type="ECO:0000259" key="14">
    <source>
        <dbReference type="SMART" id="SM00968"/>
    </source>
</evidence>
<dbReference type="InterPro" id="IPR036277">
    <property type="entry name" value="SMC_hinge_sf"/>
</dbReference>
<keyword evidence="7 12" id="KW-0175">Coiled coil</keyword>
<dbReference type="Pfam" id="PF06470">
    <property type="entry name" value="SMC_hinge"/>
    <property type="match status" value="1"/>
</dbReference>
<name>A0A077WQZ7_9FUNG</name>
<keyword evidence="9 11" id="KW-0539">Nucleus</keyword>
<reference evidence="15" key="1">
    <citation type="journal article" date="2014" name="Genome Announc.">
        <title>De novo whole-genome sequence and genome annotation of Lichtheimia ramosa.</title>
        <authorList>
            <person name="Linde J."/>
            <person name="Schwartze V."/>
            <person name="Binder U."/>
            <person name="Lass-Florl C."/>
            <person name="Voigt K."/>
            <person name="Horn F."/>
        </authorList>
    </citation>
    <scope>NUCLEOTIDE SEQUENCE</scope>
    <source>
        <strain evidence="15">JMRC FSU:6197</strain>
    </source>
</reference>
<dbReference type="AlphaFoldDB" id="A0A077WQZ7"/>
<proteinExistence type="inferred from homology"/>
<feature type="compositionally biased region" description="Basic and acidic residues" evidence="13">
    <location>
        <begin position="1173"/>
        <end position="1199"/>
    </location>
</feature>
<evidence type="ECO:0000256" key="13">
    <source>
        <dbReference type="SAM" id="MobiDB-lite"/>
    </source>
</evidence>
<dbReference type="Gene3D" id="3.30.70.1620">
    <property type="match status" value="1"/>
</dbReference>
<accession>A0A077WQZ7</accession>
<dbReference type="GO" id="GO:0051301">
    <property type="term" value="P:cell division"/>
    <property type="evidence" value="ECO:0007669"/>
    <property type="project" value="UniProtKB-KW"/>
</dbReference>
<evidence type="ECO:0000256" key="12">
    <source>
        <dbReference type="SAM" id="Coils"/>
    </source>
</evidence>
<comment type="similarity">
    <text evidence="2">Belongs to the SMC family. SMC2 subfamily.</text>
</comment>
<evidence type="ECO:0000256" key="9">
    <source>
        <dbReference type="ARBA" id="ARBA00023242"/>
    </source>
</evidence>
<feature type="region of interest" description="Disordered" evidence="13">
    <location>
        <begin position="1170"/>
        <end position="1199"/>
    </location>
</feature>
<dbReference type="CDD" id="cd03273">
    <property type="entry name" value="ABC_SMC2_euk"/>
    <property type="match status" value="1"/>
</dbReference>
<dbReference type="GO" id="GO:0016887">
    <property type="term" value="F:ATP hydrolysis activity"/>
    <property type="evidence" value="ECO:0007669"/>
    <property type="project" value="InterPro"/>
</dbReference>
<evidence type="ECO:0000256" key="2">
    <source>
        <dbReference type="ARBA" id="ARBA00005231"/>
    </source>
</evidence>
<dbReference type="InterPro" id="IPR027120">
    <property type="entry name" value="Smc2_ABC"/>
</dbReference>
<evidence type="ECO:0000313" key="15">
    <source>
        <dbReference type="EMBL" id="CDS09508.1"/>
    </source>
</evidence>
<keyword evidence="3" id="KW-0132">Cell division</keyword>
<protein>
    <recommendedName>
        <fullName evidence="11">Structural maintenance of chromosomes protein</fullName>
    </recommendedName>
</protein>
<evidence type="ECO:0000256" key="1">
    <source>
        <dbReference type="ARBA" id="ARBA00004123"/>
    </source>
</evidence>
<dbReference type="SMART" id="SM00968">
    <property type="entry name" value="SMC_hinge"/>
    <property type="match status" value="1"/>
</dbReference>
<keyword evidence="4" id="KW-0547">Nucleotide-binding</keyword>
<dbReference type="Gene3D" id="3.40.50.300">
    <property type="entry name" value="P-loop containing nucleotide triphosphate hydrolases"/>
    <property type="match status" value="2"/>
</dbReference>
<dbReference type="FunFam" id="3.40.50.300:FF:000385">
    <property type="entry name" value="Structural maintenance of chromosomes 2"/>
    <property type="match status" value="1"/>
</dbReference>
<dbReference type="InterPro" id="IPR027417">
    <property type="entry name" value="P-loop_NTPase"/>
</dbReference>
<dbReference type="InterPro" id="IPR024704">
    <property type="entry name" value="SMC"/>
</dbReference>
<evidence type="ECO:0000256" key="6">
    <source>
        <dbReference type="ARBA" id="ARBA00022840"/>
    </source>
</evidence>
<feature type="coiled-coil region" evidence="12">
    <location>
        <begin position="814"/>
        <end position="939"/>
    </location>
</feature>
<keyword evidence="8" id="KW-0226">DNA condensation</keyword>
<dbReference type="InterPro" id="IPR010935">
    <property type="entry name" value="SMC_hinge"/>
</dbReference>
<dbReference type="Gene3D" id="1.20.1060.20">
    <property type="match status" value="1"/>
</dbReference>
<dbReference type="PANTHER" id="PTHR43977">
    <property type="entry name" value="STRUCTURAL MAINTENANCE OF CHROMOSOMES PROTEIN 3"/>
    <property type="match status" value="1"/>
</dbReference>
<dbReference type="GO" id="GO:0005524">
    <property type="term" value="F:ATP binding"/>
    <property type="evidence" value="ECO:0007669"/>
    <property type="project" value="UniProtKB-KW"/>
</dbReference>
<dbReference type="SUPFAM" id="SSF75553">
    <property type="entry name" value="Smc hinge domain"/>
    <property type="match status" value="1"/>
</dbReference>
<keyword evidence="5" id="KW-0498">Mitosis</keyword>
<gene>
    <name evidence="15" type="ORF">LRAMOSA10868</name>
</gene>
<dbReference type="PIRSF" id="PIRSF005719">
    <property type="entry name" value="SMC"/>
    <property type="match status" value="1"/>
</dbReference>
<evidence type="ECO:0000256" key="3">
    <source>
        <dbReference type="ARBA" id="ARBA00022618"/>
    </source>
</evidence>
<dbReference type="FunFam" id="3.40.50.300:FF:000278">
    <property type="entry name" value="Structural maintenance of chromosomes 2"/>
    <property type="match status" value="1"/>
</dbReference>
<dbReference type="EMBL" id="LK023332">
    <property type="protein sequence ID" value="CDS09508.1"/>
    <property type="molecule type" value="Genomic_DNA"/>
</dbReference>
<feature type="coiled-coil region" evidence="12">
    <location>
        <begin position="964"/>
        <end position="1013"/>
    </location>
</feature>
<dbReference type="OrthoDB" id="10255539at2759"/>
<dbReference type="Pfam" id="PF02463">
    <property type="entry name" value="SMC_N"/>
    <property type="match status" value="1"/>
</dbReference>
<evidence type="ECO:0000256" key="4">
    <source>
        <dbReference type="ARBA" id="ARBA00022741"/>
    </source>
</evidence>
<dbReference type="Gene3D" id="1.10.287.1490">
    <property type="match status" value="1"/>
</dbReference>
<dbReference type="GO" id="GO:0005634">
    <property type="term" value="C:nucleus"/>
    <property type="evidence" value="ECO:0007669"/>
    <property type="project" value="UniProtKB-SubCell"/>
</dbReference>
<sequence length="1199" mass="137406">MYLQELIIEGFKSYISRTHITGWDPEFNAITGLNGSGKSNVLDAICFVLGISNLSQVRASNLQDLIYKRGQAGVTKASVTIVFNNEDRERSPVGFESYRQITVTRQVLMGGRTKYIVNGHNAQQHTVQNLFQSVQLNINNPHFLIMQGRITKVLNMKSTEILSMVEEAAGTKMFEDRKNKAFTTMAKKERKVDEIRKILREEITPRLDQLRQEKRVYLDFQKTESDIERLNRTLIAFEYTRHQDKLNKAGEQNNQRQSRLDELVEKVKRLESEIGTLERDKQEAQERIQKDASNRSRLQELEEAVKEHSTRLVRLKTKKDLQEASMLDEQKSLSNLATSRGELERALHEKKSSYDKTREQYDSFKANTDKQAQELQKTSELLQTLTTGITAEEGHENGYMEQLQAAKNVAMEASTTEEQAKLKIAHLTQELNEKEPQAVMAEKENHGLLGQVDEKRKIVSQLEHQLKGIHWNPEREDDLISQRNKERGIITELTEKLESLGRKLSNLDFVYSNPSADFDRSKVKGLVAQLIRLDKKHFEASTALEICAGGKLYNVVVENEVVGAELLDKGRLRRRWTLIPLNKIQGSKAPQSKIHAAEKLAPGKVDLALSLVGYDDEVEPAMKWIFGNTFICRDAETAKRVTFANDIRLKSVTFDGDVYDPHGTLSGGSKPHSAGILVKIQEMAELREEIDMHQRRLKELDQELDQAQQTITDYKTTKQRLDLQTHQLSLLEKRIEQSKHAQLKQRVQVIKEQLVDLEKTVTDAQERRSKAIKESSAIEAEMNEFKTNKDSKLTEMTERVNKLRTVLNKNSIKLNDMQRAVQTYELEIEQIQTDISSCENDIKRVTDAIEGYKGSERELAQEIDQTEQELNKAQEDLEQERQLISAVNEELKELERLHKQKSSEVTDHNLEIQKLEHEMDRQNREHQHSRDMIASLEEEHEWIADQKQFFGQPGSSFDFAAMNMTETRKNVQQLRTKHDSMRKKINVRVMSMIDNVEKKEASLKTMMETVQNDKKMIEDTIKSLDGYKLEALERTWSKVNEDFAAIFGDLLPGNTCRLQAPEGKEISEGLEVKVNLGGVWKQSLTELSGGQRSLIALSLILSLLQFKPAPMYILDEVDAALDLSHTQNIGQLLRTRFKGSQFIVVSLKDGMFNNANVLFRTRFVDGTSVIERTSSHPTDKQPETTSRKRTRGDKENLPA</sequence>
<dbReference type="GO" id="GO:0007076">
    <property type="term" value="P:mitotic chromosome condensation"/>
    <property type="evidence" value="ECO:0007669"/>
    <property type="project" value="UniProtKB-ARBA"/>
</dbReference>
<feature type="coiled-coil region" evidence="12">
    <location>
        <begin position="246"/>
        <end position="360"/>
    </location>
</feature>
<keyword evidence="6" id="KW-0067">ATP-binding</keyword>